<evidence type="ECO:0000256" key="7">
    <source>
        <dbReference type="ARBA" id="ARBA00022801"/>
    </source>
</evidence>
<accession>A0A5B9EBY3</accession>
<dbReference type="InterPro" id="IPR036005">
    <property type="entry name" value="Creatinase/aminopeptidase-like"/>
</dbReference>
<feature type="signal peptide" evidence="11">
    <location>
        <begin position="1"/>
        <end position="20"/>
    </location>
</feature>
<dbReference type="SMART" id="SM01011">
    <property type="entry name" value="AMP_N"/>
    <property type="match status" value="1"/>
</dbReference>
<dbReference type="PANTHER" id="PTHR43226:SF4">
    <property type="entry name" value="XAA-PRO AMINOPEPTIDASE 3"/>
    <property type="match status" value="1"/>
</dbReference>
<dbReference type="InterPro" id="IPR001131">
    <property type="entry name" value="Peptidase_M24B_aminopep-P_CS"/>
</dbReference>
<dbReference type="Proteomes" id="UP000321820">
    <property type="component" value="Chromosome"/>
</dbReference>
<dbReference type="Pfam" id="PF00557">
    <property type="entry name" value="Peptidase_M24"/>
    <property type="match status" value="1"/>
</dbReference>
<evidence type="ECO:0000256" key="5">
    <source>
        <dbReference type="ARBA" id="ARBA00022670"/>
    </source>
</evidence>
<evidence type="ECO:0000256" key="10">
    <source>
        <dbReference type="RuleBase" id="RU000590"/>
    </source>
</evidence>
<keyword evidence="8" id="KW-0482">Metalloprotease</keyword>
<evidence type="ECO:0000256" key="6">
    <source>
        <dbReference type="ARBA" id="ARBA00022723"/>
    </source>
</evidence>
<evidence type="ECO:0000256" key="4">
    <source>
        <dbReference type="ARBA" id="ARBA00012574"/>
    </source>
</evidence>
<dbReference type="InterPro" id="IPR000994">
    <property type="entry name" value="Pept_M24"/>
</dbReference>
<dbReference type="SUPFAM" id="SSF55920">
    <property type="entry name" value="Creatinase/aminopeptidase"/>
    <property type="match status" value="1"/>
</dbReference>
<evidence type="ECO:0000256" key="1">
    <source>
        <dbReference type="ARBA" id="ARBA00001424"/>
    </source>
</evidence>
<feature type="chain" id="PRO_5022955095" description="Xaa-Pro aminopeptidase" evidence="11">
    <location>
        <begin position="21"/>
        <end position="452"/>
    </location>
</feature>
<dbReference type="PANTHER" id="PTHR43226">
    <property type="entry name" value="XAA-PRO AMINOPEPTIDASE 3"/>
    <property type="match status" value="1"/>
</dbReference>
<dbReference type="RefSeq" id="WP_147646997.1">
    <property type="nucleotide sequence ID" value="NZ_CP042806.1"/>
</dbReference>
<evidence type="ECO:0000259" key="12">
    <source>
        <dbReference type="SMART" id="SM01011"/>
    </source>
</evidence>
<dbReference type="InterPro" id="IPR007865">
    <property type="entry name" value="Aminopep_P_N"/>
</dbReference>
<keyword evidence="11" id="KW-0732">Signal</keyword>
<dbReference type="PROSITE" id="PS00491">
    <property type="entry name" value="PROLINE_PEPTIDASE"/>
    <property type="match status" value="1"/>
</dbReference>
<dbReference type="GO" id="GO:0030145">
    <property type="term" value="F:manganese ion binding"/>
    <property type="evidence" value="ECO:0007669"/>
    <property type="project" value="InterPro"/>
</dbReference>
<keyword evidence="14" id="KW-1185">Reference proteome</keyword>
<proteinExistence type="inferred from homology"/>
<dbReference type="OrthoDB" id="9806388at2"/>
<dbReference type="InterPro" id="IPR029149">
    <property type="entry name" value="Creatin/AminoP/Spt16_N"/>
</dbReference>
<dbReference type="Gene3D" id="3.90.230.10">
    <property type="entry name" value="Creatinase/methionine aminopeptidase superfamily"/>
    <property type="match status" value="1"/>
</dbReference>
<gene>
    <name evidence="13" type="ORF">FTW19_07245</name>
</gene>
<keyword evidence="7" id="KW-0378">Hydrolase</keyword>
<comment type="catalytic activity">
    <reaction evidence="1">
        <text>Release of any N-terminal amino acid, including proline, that is linked to proline, even from a dipeptide or tripeptide.</text>
        <dbReference type="EC" id="3.4.11.9"/>
    </reaction>
</comment>
<dbReference type="AlphaFoldDB" id="A0A5B9EBY3"/>
<sequence>MRKPHLAALFLLLAATVAHALDSVPQSEYRQRRIALAEKLKGGAALLFAAEEPQLDFMPYRQDEDFYYLSGWNEPGAALLIISAGPASIDRLGTQIPEHSYREVLFLPARNLVTEKYTGTKMDAATKDVTEKTGFAEVMSMSSLPQVLGSFLAEDRRRASSLFTQTDMPSAHAAVEFTGTTLGNSGLSAKEVRPLLIPQRMVKSDAEIDLLRKAAVASAAAQKAGMKAIRPGVRERTIAGLELAKMLEGGCERPSYAPIVGSGINSTTLHYSSNEATMEKGDVVVIDAACEYSMYASDITRTMPIGGKFTPRQRELYEIVLGAHRAAAAAFVAGKMRLGSVNQRGPEVTDTLDKIAYEYINTHGKDLHGEPLGKYFLHGLGHHVGINVHDPYDPAKPLDKGNVFTIEPGIYIPEEKIGIRIEDTYYVDADGKLVNLTTNLPVDTNSVEAGMR</sequence>
<evidence type="ECO:0000256" key="3">
    <source>
        <dbReference type="ARBA" id="ARBA00008766"/>
    </source>
</evidence>
<feature type="domain" description="Aminopeptidase P N-terminal" evidence="12">
    <location>
        <begin position="24"/>
        <end position="169"/>
    </location>
</feature>
<dbReference type="GO" id="GO:0006508">
    <property type="term" value="P:proteolysis"/>
    <property type="evidence" value="ECO:0007669"/>
    <property type="project" value="UniProtKB-KW"/>
</dbReference>
<dbReference type="EC" id="3.4.11.9" evidence="4"/>
<dbReference type="InterPro" id="IPR052433">
    <property type="entry name" value="X-Pro_dipept-like"/>
</dbReference>
<keyword evidence="5" id="KW-0645">Protease</keyword>
<dbReference type="SUPFAM" id="SSF53092">
    <property type="entry name" value="Creatinase/prolidase N-terminal domain"/>
    <property type="match status" value="1"/>
</dbReference>
<keyword evidence="9" id="KW-0464">Manganese</keyword>
<dbReference type="EMBL" id="CP042806">
    <property type="protein sequence ID" value="QEE27807.1"/>
    <property type="molecule type" value="Genomic_DNA"/>
</dbReference>
<dbReference type="Gene3D" id="3.40.350.10">
    <property type="entry name" value="Creatinase/prolidase N-terminal domain"/>
    <property type="match status" value="1"/>
</dbReference>
<dbReference type="Pfam" id="PF05195">
    <property type="entry name" value="AMP_N"/>
    <property type="match status" value="1"/>
</dbReference>
<evidence type="ECO:0000313" key="14">
    <source>
        <dbReference type="Proteomes" id="UP000321820"/>
    </source>
</evidence>
<comment type="cofactor">
    <cofactor evidence="2">
        <name>Mn(2+)</name>
        <dbReference type="ChEBI" id="CHEBI:29035"/>
    </cofactor>
</comment>
<dbReference type="KEGG" id="talb:FTW19_07245"/>
<keyword evidence="6 10" id="KW-0479">Metal-binding</keyword>
<evidence type="ECO:0000256" key="2">
    <source>
        <dbReference type="ARBA" id="ARBA00001936"/>
    </source>
</evidence>
<comment type="similarity">
    <text evidence="3 10">Belongs to the peptidase M24B family.</text>
</comment>
<protein>
    <recommendedName>
        <fullName evidence="4">Xaa-Pro aminopeptidase</fullName>
        <ecNumber evidence="4">3.4.11.9</ecNumber>
    </recommendedName>
</protein>
<name>A0A5B9EBY3_9BACT</name>
<organism evidence="13 14">
    <name type="scientific">Terriglobus albidus</name>
    <dbReference type="NCBI Taxonomy" id="1592106"/>
    <lineage>
        <taxon>Bacteria</taxon>
        <taxon>Pseudomonadati</taxon>
        <taxon>Acidobacteriota</taxon>
        <taxon>Terriglobia</taxon>
        <taxon>Terriglobales</taxon>
        <taxon>Acidobacteriaceae</taxon>
        <taxon>Terriglobus</taxon>
    </lineage>
</organism>
<reference evidence="13 14" key="1">
    <citation type="submission" date="2019-08" db="EMBL/GenBank/DDBJ databases">
        <title>Complete genome sequence of Terriglobus albidus strain ORNL.</title>
        <authorList>
            <person name="Podar M."/>
        </authorList>
    </citation>
    <scope>NUCLEOTIDE SEQUENCE [LARGE SCALE GENOMIC DNA]</scope>
    <source>
        <strain evidence="13 14">ORNL</strain>
    </source>
</reference>
<evidence type="ECO:0000256" key="8">
    <source>
        <dbReference type="ARBA" id="ARBA00023049"/>
    </source>
</evidence>
<evidence type="ECO:0000256" key="11">
    <source>
        <dbReference type="SAM" id="SignalP"/>
    </source>
</evidence>
<dbReference type="GO" id="GO:0070006">
    <property type="term" value="F:metalloaminopeptidase activity"/>
    <property type="evidence" value="ECO:0007669"/>
    <property type="project" value="InterPro"/>
</dbReference>
<evidence type="ECO:0000313" key="13">
    <source>
        <dbReference type="EMBL" id="QEE27807.1"/>
    </source>
</evidence>
<evidence type="ECO:0000256" key="9">
    <source>
        <dbReference type="ARBA" id="ARBA00023211"/>
    </source>
</evidence>